<gene>
    <name evidence="1" type="ORF">EZS27_013978</name>
</gene>
<reference evidence="1" key="1">
    <citation type="submission" date="2019-03" db="EMBL/GenBank/DDBJ databases">
        <title>Single cell metagenomics reveals metabolic interactions within the superorganism composed of flagellate Streblomastix strix and complex community of Bacteroidetes bacteria on its surface.</title>
        <authorList>
            <person name="Treitli S.C."/>
            <person name="Kolisko M."/>
            <person name="Husnik F."/>
            <person name="Keeling P."/>
            <person name="Hampl V."/>
        </authorList>
    </citation>
    <scope>NUCLEOTIDE SEQUENCE</scope>
    <source>
        <strain evidence="1">STM</strain>
    </source>
</reference>
<dbReference type="EMBL" id="SNRY01000653">
    <property type="protein sequence ID" value="KAA6337980.1"/>
    <property type="molecule type" value="Genomic_DNA"/>
</dbReference>
<organism evidence="1">
    <name type="scientific">termite gut metagenome</name>
    <dbReference type="NCBI Taxonomy" id="433724"/>
    <lineage>
        <taxon>unclassified sequences</taxon>
        <taxon>metagenomes</taxon>
        <taxon>organismal metagenomes</taxon>
    </lineage>
</organism>
<comment type="caution">
    <text evidence="1">The sequence shown here is derived from an EMBL/GenBank/DDBJ whole genome shotgun (WGS) entry which is preliminary data.</text>
</comment>
<dbReference type="AlphaFoldDB" id="A0A5J4RXY9"/>
<sequence>MIVKRLNKEYALNLHMDFKTKYGSTNYKEPNVIFIEGSTYISPTISKNDYKEEIEKIKKTFIKNVKEIIGKDTNFSPNIIRYLNVSWNGIKMNKKSYLTFEIYLRQNETILLKEIKSKIEDITFSICEDLKKTILLENFNTYRNKV</sequence>
<name>A0A5J4RXY9_9ZZZZ</name>
<protein>
    <submittedName>
        <fullName evidence="1">Uncharacterized protein</fullName>
    </submittedName>
</protein>
<accession>A0A5J4RXY9</accession>
<evidence type="ECO:0000313" key="1">
    <source>
        <dbReference type="EMBL" id="KAA6337980.1"/>
    </source>
</evidence>
<proteinExistence type="predicted"/>